<evidence type="ECO:0000313" key="2">
    <source>
        <dbReference type="EMBL" id="GEU37036.1"/>
    </source>
</evidence>
<reference evidence="2" key="1">
    <citation type="journal article" date="2019" name="Sci. Rep.">
        <title>Draft genome of Tanacetum cinerariifolium, the natural source of mosquito coil.</title>
        <authorList>
            <person name="Yamashiro T."/>
            <person name="Shiraishi A."/>
            <person name="Satake H."/>
            <person name="Nakayama K."/>
        </authorList>
    </citation>
    <scope>NUCLEOTIDE SEQUENCE</scope>
</reference>
<protein>
    <recommendedName>
        <fullName evidence="3">Retrovirus-related Pol polyprotein from transposon TNT 1-94</fullName>
    </recommendedName>
</protein>
<evidence type="ECO:0000256" key="1">
    <source>
        <dbReference type="SAM" id="MobiDB-lite"/>
    </source>
</evidence>
<feature type="region of interest" description="Disordered" evidence="1">
    <location>
        <begin position="238"/>
        <end position="282"/>
    </location>
</feature>
<feature type="region of interest" description="Disordered" evidence="1">
    <location>
        <begin position="546"/>
        <end position="603"/>
    </location>
</feature>
<evidence type="ECO:0008006" key="3">
    <source>
        <dbReference type="Google" id="ProtNLM"/>
    </source>
</evidence>
<feature type="compositionally biased region" description="Polar residues" evidence="1">
    <location>
        <begin position="238"/>
        <end position="252"/>
    </location>
</feature>
<feature type="compositionally biased region" description="Polar residues" evidence="1">
    <location>
        <begin position="589"/>
        <end position="599"/>
    </location>
</feature>
<feature type="compositionally biased region" description="Basic and acidic residues" evidence="1">
    <location>
        <begin position="657"/>
        <end position="673"/>
    </location>
</feature>
<feature type="compositionally biased region" description="Polar residues" evidence="1">
    <location>
        <begin position="261"/>
        <end position="278"/>
    </location>
</feature>
<feature type="compositionally biased region" description="Polar residues" evidence="1">
    <location>
        <begin position="334"/>
        <end position="351"/>
    </location>
</feature>
<feature type="region of interest" description="Disordered" evidence="1">
    <location>
        <begin position="652"/>
        <end position="673"/>
    </location>
</feature>
<proteinExistence type="predicted"/>
<accession>A0A6L2JJD5</accession>
<gene>
    <name evidence="2" type="ORF">Tci_009014</name>
</gene>
<dbReference type="AlphaFoldDB" id="A0A6L2JJD5"/>
<sequence length="746" mass="82915">MAAGQRKPEAQWIAVERKAANLDQCLKCLIMLVLPDDQMNSVINCLTAKSTWDDLILYHDGPCDVKQSRVTYLKLCYDTFKFKEAKSKRFFQRILKGSAVKETNQTECHKYGKKGHFARDYWSKTSVSSYQSPFQPKLLLSSGNKPKLRNTKDFKAKYNKVKAKLALLNSNTSAPSSFSSKNKGLNAESHAWDEEGVSLNDEETKVKALMTLTNKERIFVGKESAKNIEWTKITMKTNQHKSSQVKDSTLLNHDTDEVPLNKSQRNTTDPSVVASDSSGLDYDSADESLVCSTPFLPLKKLDVAKPSSGPKTVKSILKLKSTFKAKTLKGITLNEPSSAPTRGNKSSSAFKINSAPASKLKNVNVEDDPPLAMDHTSQGESSLRSRPKDPQIISQRRGINPKNPQHVIKNCEICGSSVHTTSDHNDIDWLMKQETPHAKKAKSSNALRSKTPIKRKPFTKSPNMYQEYLAEFWYSAKALENSKVSFLIPTGGIYEEVGLNTFRNVIGAHYISHSSKYVAPSSIDVVRKWFPTIGYGEEVSTKGTLRKSLLPPGGDKPVFKAPKTSLRAESVSQGAKPRAKTRHKKPETSSKQPSVSSKMATKGRSSKISQLKLILDYLLSMILYLHNKTKPNMLVRGLETVLTQPTIEKGSSSTVIHSDKKESSTAIHGDKEEASSTIKLEDLEKLVSQIQPSFNDLDSLKDDHVIIVDESDEDEPNAKTKDTLVLRCSSTGFSQNQELTNQVLIL</sequence>
<name>A0A6L2JJD5_TANCI</name>
<comment type="caution">
    <text evidence="2">The sequence shown here is derived from an EMBL/GenBank/DDBJ whole genome shotgun (WGS) entry which is preliminary data.</text>
</comment>
<organism evidence="2">
    <name type="scientific">Tanacetum cinerariifolium</name>
    <name type="common">Dalmatian daisy</name>
    <name type="synonym">Chrysanthemum cinerariifolium</name>
    <dbReference type="NCBI Taxonomy" id="118510"/>
    <lineage>
        <taxon>Eukaryota</taxon>
        <taxon>Viridiplantae</taxon>
        <taxon>Streptophyta</taxon>
        <taxon>Embryophyta</taxon>
        <taxon>Tracheophyta</taxon>
        <taxon>Spermatophyta</taxon>
        <taxon>Magnoliopsida</taxon>
        <taxon>eudicotyledons</taxon>
        <taxon>Gunneridae</taxon>
        <taxon>Pentapetalae</taxon>
        <taxon>asterids</taxon>
        <taxon>campanulids</taxon>
        <taxon>Asterales</taxon>
        <taxon>Asteraceae</taxon>
        <taxon>Asteroideae</taxon>
        <taxon>Anthemideae</taxon>
        <taxon>Anthemidinae</taxon>
        <taxon>Tanacetum</taxon>
    </lineage>
</organism>
<feature type="compositionally biased region" description="Polar residues" evidence="1">
    <location>
        <begin position="375"/>
        <end position="384"/>
    </location>
</feature>
<feature type="region of interest" description="Disordered" evidence="1">
    <location>
        <begin position="333"/>
        <end position="404"/>
    </location>
</feature>
<dbReference type="EMBL" id="BKCJ010000879">
    <property type="protein sequence ID" value="GEU37036.1"/>
    <property type="molecule type" value="Genomic_DNA"/>
</dbReference>